<evidence type="ECO:0000313" key="8">
    <source>
        <dbReference type="Proteomes" id="UP000239480"/>
    </source>
</evidence>
<evidence type="ECO:0000256" key="2">
    <source>
        <dbReference type="ARBA" id="ARBA00022670"/>
    </source>
</evidence>
<dbReference type="GO" id="GO:0042597">
    <property type="term" value="C:periplasmic space"/>
    <property type="evidence" value="ECO:0007669"/>
    <property type="project" value="TreeGrafter"/>
</dbReference>
<keyword evidence="8" id="KW-1185">Reference proteome</keyword>
<dbReference type="Gene3D" id="2.40.10.120">
    <property type="match status" value="1"/>
</dbReference>
<dbReference type="Pfam" id="PF13365">
    <property type="entry name" value="Trypsin_2"/>
    <property type="match status" value="1"/>
</dbReference>
<dbReference type="SUPFAM" id="SSF50494">
    <property type="entry name" value="Trypsin-like serine proteases"/>
    <property type="match status" value="1"/>
</dbReference>
<dbReference type="AlphaFoldDB" id="A0A2T0RSX8"/>
<dbReference type="InterPro" id="IPR036034">
    <property type="entry name" value="PDZ_sf"/>
</dbReference>
<keyword evidence="5" id="KW-0732">Signal</keyword>
<accession>A0A2T0RSX8</accession>
<comment type="caution">
    <text evidence="7">The sequence shown here is derived from an EMBL/GenBank/DDBJ whole genome shotgun (WGS) entry which is preliminary data.</text>
</comment>
<feature type="signal peptide" evidence="5">
    <location>
        <begin position="1"/>
        <end position="21"/>
    </location>
</feature>
<dbReference type="InterPro" id="IPR009003">
    <property type="entry name" value="Peptidase_S1_PA"/>
</dbReference>
<dbReference type="PRINTS" id="PR00834">
    <property type="entry name" value="PROTEASES2C"/>
</dbReference>
<evidence type="ECO:0000256" key="5">
    <source>
        <dbReference type="SAM" id="SignalP"/>
    </source>
</evidence>
<dbReference type="InterPro" id="IPR001478">
    <property type="entry name" value="PDZ"/>
</dbReference>
<feature type="domain" description="PDZ" evidence="6">
    <location>
        <begin position="267"/>
        <end position="346"/>
    </location>
</feature>
<protein>
    <submittedName>
        <fullName evidence="7">Do/DeqQ family serine protease</fullName>
    </submittedName>
</protein>
<dbReference type="GO" id="GO:0006515">
    <property type="term" value="P:protein quality control for misfolded or incompletely synthesized proteins"/>
    <property type="evidence" value="ECO:0007669"/>
    <property type="project" value="TreeGrafter"/>
</dbReference>
<dbReference type="PANTHER" id="PTHR22939">
    <property type="entry name" value="SERINE PROTEASE FAMILY S1C HTRA-RELATED"/>
    <property type="match status" value="1"/>
</dbReference>
<comment type="similarity">
    <text evidence="1">Belongs to the peptidase S1C family.</text>
</comment>
<dbReference type="EMBL" id="PVTD01000003">
    <property type="protein sequence ID" value="PRY24210.1"/>
    <property type="molecule type" value="Genomic_DNA"/>
</dbReference>
<dbReference type="GO" id="GO:0004252">
    <property type="term" value="F:serine-type endopeptidase activity"/>
    <property type="evidence" value="ECO:0007669"/>
    <property type="project" value="InterPro"/>
</dbReference>
<gene>
    <name evidence="7" type="ORF">CLV78_10374</name>
</gene>
<evidence type="ECO:0000256" key="1">
    <source>
        <dbReference type="ARBA" id="ARBA00010541"/>
    </source>
</evidence>
<sequence>MRRLVPIALALLLISPLAATAESRVPATEAEVKLSFAPVVRAAAPAVVNIYATWIVERRASPFANDPFFSQFFEGFGQGVPRMQNSLGSGVIVDESGIVVSNYHVVQEATDIRVVLADRREYDGEVLLSDRDTDIAVIRLKGASDLPALDIADSEAAEVGDLVLAIGNPFGVGQTVSSGIISATARVAAVDRGQAGYFLQTDAPINPGNSGGALVDMNGDLVGLNTSILTRSGGSNGIGFAIPSNLVARYVEQALDGRDSFSRPWAGASVQPVDSGLAEALELDRPRGVLVTELHPQSPLAAAGIRAGDVILSAGGLPVNGNEEFEYRLLTLGFGSDVVVSVLRDGSLEEITVAVPEAPDDSAGPVQIGGRSPLAGLTVAEVTPRLIEALDLPLSATGVIVVRTGGYASRLGLRPGDVLRGLNGQGIDTLETLERIINDGGRIWDLEIGRGNRTLRLRVRD</sequence>
<dbReference type="Pfam" id="PF13180">
    <property type="entry name" value="PDZ_2"/>
    <property type="match status" value="1"/>
</dbReference>
<dbReference type="RefSeq" id="WP_106204596.1">
    <property type="nucleotide sequence ID" value="NZ_PVTD01000003.1"/>
</dbReference>
<reference evidence="7 8" key="1">
    <citation type="submission" date="2018-03" db="EMBL/GenBank/DDBJ databases">
        <title>Genomic Encyclopedia of Archaeal and Bacterial Type Strains, Phase II (KMG-II): from individual species to whole genera.</title>
        <authorList>
            <person name="Goeker M."/>
        </authorList>
    </citation>
    <scope>NUCLEOTIDE SEQUENCE [LARGE SCALE GENOMIC DNA]</scope>
    <source>
        <strain evidence="7 8">DSM 29328</strain>
    </source>
</reference>
<name>A0A2T0RSX8_9RHOB</name>
<proteinExistence type="inferred from homology"/>
<evidence type="ECO:0000313" key="7">
    <source>
        <dbReference type="EMBL" id="PRY24210.1"/>
    </source>
</evidence>
<dbReference type="PROSITE" id="PS50106">
    <property type="entry name" value="PDZ"/>
    <property type="match status" value="1"/>
</dbReference>
<evidence type="ECO:0000259" key="6">
    <source>
        <dbReference type="PROSITE" id="PS50106"/>
    </source>
</evidence>
<organism evidence="7 8">
    <name type="scientific">Aliiruegeria haliotis</name>
    <dbReference type="NCBI Taxonomy" id="1280846"/>
    <lineage>
        <taxon>Bacteria</taxon>
        <taxon>Pseudomonadati</taxon>
        <taxon>Pseudomonadota</taxon>
        <taxon>Alphaproteobacteria</taxon>
        <taxon>Rhodobacterales</taxon>
        <taxon>Roseobacteraceae</taxon>
        <taxon>Aliiruegeria</taxon>
    </lineage>
</organism>
<evidence type="ECO:0000256" key="3">
    <source>
        <dbReference type="ARBA" id="ARBA00022801"/>
    </source>
</evidence>
<feature type="chain" id="PRO_5015413927" evidence="5">
    <location>
        <begin position="22"/>
        <end position="461"/>
    </location>
</feature>
<dbReference type="InterPro" id="IPR001940">
    <property type="entry name" value="Peptidase_S1C"/>
</dbReference>
<evidence type="ECO:0000256" key="4">
    <source>
        <dbReference type="ARBA" id="ARBA00022825"/>
    </source>
</evidence>
<dbReference type="PANTHER" id="PTHR22939:SF129">
    <property type="entry name" value="SERINE PROTEASE HTRA2, MITOCHONDRIAL"/>
    <property type="match status" value="1"/>
</dbReference>
<dbReference type="Proteomes" id="UP000239480">
    <property type="component" value="Unassembled WGS sequence"/>
</dbReference>
<dbReference type="SMART" id="SM00228">
    <property type="entry name" value="PDZ"/>
    <property type="match status" value="2"/>
</dbReference>
<dbReference type="Gene3D" id="2.30.42.10">
    <property type="match status" value="2"/>
</dbReference>
<keyword evidence="2 7" id="KW-0645">Protease</keyword>
<dbReference type="OrthoDB" id="9758917at2"/>
<keyword evidence="3" id="KW-0378">Hydrolase</keyword>
<keyword evidence="4" id="KW-0720">Serine protease</keyword>
<dbReference type="SUPFAM" id="SSF50156">
    <property type="entry name" value="PDZ domain-like"/>
    <property type="match status" value="2"/>
</dbReference>